<dbReference type="PROSITE" id="PS50006">
    <property type="entry name" value="FHA_DOMAIN"/>
    <property type="match status" value="1"/>
</dbReference>
<feature type="domain" description="FHA" evidence="1">
    <location>
        <begin position="29"/>
        <end position="79"/>
    </location>
</feature>
<dbReference type="Gene3D" id="2.60.200.20">
    <property type="match status" value="1"/>
</dbReference>
<dbReference type="SUPFAM" id="SSF49879">
    <property type="entry name" value="SMAD/FHA domain"/>
    <property type="match status" value="1"/>
</dbReference>
<sequence length="381" mass="42556">MMELVFEVTNPLELKEGCARSWMFRDGNGIIGRSGDCDWCVEDDGPHVSRQHARVSHEGGAFYLTDISRNGTVINGTETLQGGEKRRIRQGDTYRLGNLQIRAHSVQCRGELSHQAMPSFLRKGQLTAALDPLDALQARDNAYCVIDELASVIEKRLTSSGVGDQAPVDHEQVRLPELVAAPMAVQPEHFPRPLDGNTGRFWQQFGEALGVDLSAVDAPGCEILAVDVARLFKQCIDSLEHSSATRHELKAELRTSQQCGRDSGSDASDIGLIISQLVQRQPEQAARTITRSFRDSQAHQVALLAGCRAMARSTLEHFSPQRLHWHFEHEGKSWLRTAGSRWRAYVHHHSALVRDDNWSAGLWGRDFVHAYDEQIRLINSL</sequence>
<protein>
    <submittedName>
        <fullName evidence="2">Type VI secretion system-associated FHA domain protein TagH</fullName>
    </submittedName>
</protein>
<organism evidence="2 3">
    <name type="scientific">Pseudomonas triticifolii</name>
    <dbReference type="NCBI Taxonomy" id="2762592"/>
    <lineage>
        <taxon>Bacteria</taxon>
        <taxon>Pseudomonadati</taxon>
        <taxon>Pseudomonadota</taxon>
        <taxon>Gammaproteobacteria</taxon>
        <taxon>Pseudomonadales</taxon>
        <taxon>Pseudomonadaceae</taxon>
        <taxon>Pseudomonas</taxon>
    </lineage>
</organism>
<evidence type="ECO:0000313" key="3">
    <source>
        <dbReference type="Proteomes" id="UP000660131"/>
    </source>
</evidence>
<dbReference type="Pfam" id="PF20232">
    <property type="entry name" value="T6SS_FHA_C"/>
    <property type="match status" value="1"/>
</dbReference>
<dbReference type="InterPro" id="IPR008984">
    <property type="entry name" value="SMAD_FHA_dom_sf"/>
</dbReference>
<evidence type="ECO:0000313" key="2">
    <source>
        <dbReference type="EMBL" id="MBC3953949.1"/>
    </source>
</evidence>
<dbReference type="Proteomes" id="UP000660131">
    <property type="component" value="Unassembled WGS sequence"/>
</dbReference>
<accession>A0ABR7B9U2</accession>
<name>A0ABR7B9U2_9PSED</name>
<gene>
    <name evidence="2" type="primary">tagH</name>
    <name evidence="2" type="ORF">H8S56_02870</name>
</gene>
<dbReference type="CDD" id="cd00060">
    <property type="entry name" value="FHA"/>
    <property type="match status" value="1"/>
</dbReference>
<evidence type="ECO:0000259" key="1">
    <source>
        <dbReference type="PROSITE" id="PS50006"/>
    </source>
</evidence>
<dbReference type="InterPro" id="IPR046883">
    <property type="entry name" value="T6SS_FHA_C"/>
</dbReference>
<dbReference type="EMBL" id="JACONV010000001">
    <property type="protein sequence ID" value="MBC3953949.1"/>
    <property type="molecule type" value="Genomic_DNA"/>
</dbReference>
<proteinExistence type="predicted"/>
<comment type="caution">
    <text evidence="2">The sequence shown here is derived from an EMBL/GenBank/DDBJ whole genome shotgun (WGS) entry which is preliminary data.</text>
</comment>
<dbReference type="NCBIfam" id="TIGR03354">
    <property type="entry name" value="VI_FHA"/>
    <property type="match status" value="1"/>
</dbReference>
<dbReference type="Pfam" id="PF00498">
    <property type="entry name" value="FHA"/>
    <property type="match status" value="1"/>
</dbReference>
<keyword evidence="3" id="KW-1185">Reference proteome</keyword>
<reference evidence="2 3" key="1">
    <citation type="submission" date="2020-08" db="EMBL/GenBank/DDBJ databases">
        <title>Putative novel bacterial strains isolated from necrotic wheat leaf tissues caused by Xanthomonas translucens.</title>
        <authorList>
            <person name="Tambong J.T."/>
        </authorList>
    </citation>
    <scope>NUCLEOTIDE SEQUENCE [LARGE SCALE GENOMIC DNA]</scope>
    <source>
        <strain evidence="2 3">DOAB 1067</strain>
    </source>
</reference>
<dbReference type="InterPro" id="IPR017735">
    <property type="entry name" value="T6SS_FHA"/>
</dbReference>
<dbReference type="InterPro" id="IPR000253">
    <property type="entry name" value="FHA_dom"/>
</dbReference>